<dbReference type="InterPro" id="IPR014284">
    <property type="entry name" value="RNA_pol_sigma-70_dom"/>
</dbReference>
<protein>
    <recommendedName>
        <fullName evidence="6">RNA polymerase sigma factor</fullName>
    </recommendedName>
</protein>
<organism evidence="8 9">
    <name type="scientific">Enterocloster lavalensis</name>
    <dbReference type="NCBI Taxonomy" id="460384"/>
    <lineage>
        <taxon>Bacteria</taxon>
        <taxon>Bacillati</taxon>
        <taxon>Bacillota</taxon>
        <taxon>Clostridia</taxon>
        <taxon>Lachnospirales</taxon>
        <taxon>Lachnospiraceae</taxon>
        <taxon>Enterocloster</taxon>
    </lineage>
</organism>
<evidence type="ECO:0000256" key="6">
    <source>
        <dbReference type="RuleBase" id="RU000716"/>
    </source>
</evidence>
<reference evidence="9" key="1">
    <citation type="submission" date="2016-10" db="EMBL/GenBank/DDBJ databases">
        <authorList>
            <person name="Varghese N."/>
            <person name="Submissions S."/>
        </authorList>
    </citation>
    <scope>NUCLEOTIDE SEQUENCE [LARGE SCALE GENOMIC DNA]</scope>
    <source>
        <strain evidence="9">NLAE-zl-G277</strain>
    </source>
</reference>
<dbReference type="GeneID" id="93280118"/>
<dbReference type="RefSeq" id="WP_092366188.1">
    <property type="nucleotide sequence ID" value="NZ_CABJCG010000010.1"/>
</dbReference>
<dbReference type="STRING" id="460384.SAMN05216313_118103"/>
<comment type="similarity">
    <text evidence="1 6">Belongs to the sigma-70 factor family. ECF subfamily.</text>
</comment>
<dbReference type="EMBL" id="FOIM01000018">
    <property type="protein sequence ID" value="SET89685.1"/>
    <property type="molecule type" value="Genomic_DNA"/>
</dbReference>
<evidence type="ECO:0000259" key="7">
    <source>
        <dbReference type="Pfam" id="PF04542"/>
    </source>
</evidence>
<dbReference type="Proteomes" id="UP000198508">
    <property type="component" value="Unassembled WGS sequence"/>
</dbReference>
<evidence type="ECO:0000313" key="8">
    <source>
        <dbReference type="EMBL" id="SET89685.1"/>
    </source>
</evidence>
<dbReference type="GO" id="GO:0006352">
    <property type="term" value="P:DNA-templated transcription initiation"/>
    <property type="evidence" value="ECO:0007669"/>
    <property type="project" value="InterPro"/>
</dbReference>
<keyword evidence="5 6" id="KW-0804">Transcription</keyword>
<dbReference type="NCBIfam" id="TIGR02937">
    <property type="entry name" value="sigma70-ECF"/>
    <property type="match status" value="1"/>
</dbReference>
<evidence type="ECO:0000256" key="4">
    <source>
        <dbReference type="ARBA" id="ARBA00023125"/>
    </source>
</evidence>
<proteinExistence type="inferred from homology"/>
<feature type="domain" description="RNA polymerase sigma-70 region 2" evidence="7">
    <location>
        <begin position="10"/>
        <end position="75"/>
    </location>
</feature>
<dbReference type="SUPFAM" id="SSF88946">
    <property type="entry name" value="Sigma2 domain of RNA polymerase sigma factors"/>
    <property type="match status" value="1"/>
</dbReference>
<dbReference type="InterPro" id="IPR013325">
    <property type="entry name" value="RNA_pol_sigma_r2"/>
</dbReference>
<dbReference type="PANTHER" id="PTHR43133">
    <property type="entry name" value="RNA POLYMERASE ECF-TYPE SIGMA FACTO"/>
    <property type="match status" value="1"/>
</dbReference>
<dbReference type="InterPro" id="IPR039425">
    <property type="entry name" value="RNA_pol_sigma-70-like"/>
</dbReference>
<evidence type="ECO:0000256" key="2">
    <source>
        <dbReference type="ARBA" id="ARBA00023015"/>
    </source>
</evidence>
<sequence length="161" mass="18786">MAASDEVEVLYRQYSQAVYGYLLSMCRDRHAAEDILQSTFLQVIRGIAGFRGEGSVKTWIFTIARNEYFRWLRRNPPSLPLDESIPAPSDLAGDYREREKLRAAFDYLNGLDEPQRSLMCLRIFGGLSFREIAILQGRTEVWARVNFMRCKNRMLEHLEEE</sequence>
<evidence type="ECO:0000313" key="9">
    <source>
        <dbReference type="Proteomes" id="UP000198508"/>
    </source>
</evidence>
<keyword evidence="3 6" id="KW-0731">Sigma factor</keyword>
<dbReference type="PANTHER" id="PTHR43133:SF52">
    <property type="entry name" value="ECF RNA POLYMERASE SIGMA FACTOR SIGL"/>
    <property type="match status" value="1"/>
</dbReference>
<dbReference type="SUPFAM" id="SSF88659">
    <property type="entry name" value="Sigma3 and sigma4 domains of RNA polymerase sigma factors"/>
    <property type="match status" value="1"/>
</dbReference>
<dbReference type="InterPro" id="IPR007627">
    <property type="entry name" value="RNA_pol_sigma70_r2"/>
</dbReference>
<dbReference type="Gene3D" id="1.10.10.10">
    <property type="entry name" value="Winged helix-like DNA-binding domain superfamily/Winged helix DNA-binding domain"/>
    <property type="match status" value="1"/>
</dbReference>
<keyword evidence="4 6" id="KW-0238">DNA-binding</keyword>
<accession>A0A1I0HZY9</accession>
<gene>
    <name evidence="8" type="ORF">SAMN05216313_118103</name>
</gene>
<dbReference type="Pfam" id="PF04542">
    <property type="entry name" value="Sigma70_r2"/>
    <property type="match status" value="1"/>
</dbReference>
<dbReference type="InterPro" id="IPR000838">
    <property type="entry name" value="RNA_pol_sigma70_ECF_CS"/>
</dbReference>
<evidence type="ECO:0000256" key="1">
    <source>
        <dbReference type="ARBA" id="ARBA00010641"/>
    </source>
</evidence>
<name>A0A1I0HZY9_9FIRM</name>
<dbReference type="InterPro" id="IPR036388">
    <property type="entry name" value="WH-like_DNA-bd_sf"/>
</dbReference>
<dbReference type="GO" id="GO:0016987">
    <property type="term" value="F:sigma factor activity"/>
    <property type="evidence" value="ECO:0007669"/>
    <property type="project" value="UniProtKB-KW"/>
</dbReference>
<dbReference type="InterPro" id="IPR013324">
    <property type="entry name" value="RNA_pol_sigma_r3/r4-like"/>
</dbReference>
<dbReference type="Gene3D" id="1.10.1740.10">
    <property type="match status" value="1"/>
</dbReference>
<dbReference type="PROSITE" id="PS01063">
    <property type="entry name" value="SIGMA70_ECF"/>
    <property type="match status" value="1"/>
</dbReference>
<evidence type="ECO:0000256" key="5">
    <source>
        <dbReference type="ARBA" id="ARBA00023163"/>
    </source>
</evidence>
<keyword evidence="9" id="KW-1185">Reference proteome</keyword>
<keyword evidence="2 6" id="KW-0805">Transcription regulation</keyword>
<evidence type="ECO:0000256" key="3">
    <source>
        <dbReference type="ARBA" id="ARBA00023082"/>
    </source>
</evidence>
<dbReference type="GO" id="GO:0003677">
    <property type="term" value="F:DNA binding"/>
    <property type="evidence" value="ECO:0007669"/>
    <property type="project" value="UniProtKB-KW"/>
</dbReference>
<dbReference type="AlphaFoldDB" id="A0A1I0HZY9"/>